<dbReference type="EMBL" id="CP036274">
    <property type="protein sequence ID" value="QDU31196.1"/>
    <property type="molecule type" value="Genomic_DNA"/>
</dbReference>
<organism evidence="2 3">
    <name type="scientific">Anatilimnocola aggregata</name>
    <dbReference type="NCBI Taxonomy" id="2528021"/>
    <lineage>
        <taxon>Bacteria</taxon>
        <taxon>Pseudomonadati</taxon>
        <taxon>Planctomycetota</taxon>
        <taxon>Planctomycetia</taxon>
        <taxon>Pirellulales</taxon>
        <taxon>Pirellulaceae</taxon>
        <taxon>Anatilimnocola</taxon>
    </lineage>
</organism>
<evidence type="ECO:0000259" key="1">
    <source>
        <dbReference type="PROSITE" id="PS51819"/>
    </source>
</evidence>
<dbReference type="OrthoDB" id="9796521at2"/>
<dbReference type="Gene3D" id="3.30.720.120">
    <property type="match status" value="1"/>
</dbReference>
<accession>A0A517YLV0</accession>
<evidence type="ECO:0000313" key="3">
    <source>
        <dbReference type="Proteomes" id="UP000315017"/>
    </source>
</evidence>
<dbReference type="Gene3D" id="3.30.720.110">
    <property type="match status" value="1"/>
</dbReference>
<dbReference type="Pfam" id="PF00903">
    <property type="entry name" value="Glyoxalase"/>
    <property type="match status" value="1"/>
</dbReference>
<reference evidence="2 3" key="1">
    <citation type="submission" date="2019-02" db="EMBL/GenBank/DDBJ databases">
        <title>Deep-cultivation of Planctomycetes and their phenomic and genomic characterization uncovers novel biology.</title>
        <authorList>
            <person name="Wiegand S."/>
            <person name="Jogler M."/>
            <person name="Boedeker C."/>
            <person name="Pinto D."/>
            <person name="Vollmers J."/>
            <person name="Rivas-Marin E."/>
            <person name="Kohn T."/>
            <person name="Peeters S.H."/>
            <person name="Heuer A."/>
            <person name="Rast P."/>
            <person name="Oberbeckmann S."/>
            <person name="Bunk B."/>
            <person name="Jeske O."/>
            <person name="Meyerdierks A."/>
            <person name="Storesund J.E."/>
            <person name="Kallscheuer N."/>
            <person name="Luecker S."/>
            <person name="Lage O.M."/>
            <person name="Pohl T."/>
            <person name="Merkel B.J."/>
            <person name="Hornburger P."/>
            <person name="Mueller R.-W."/>
            <person name="Bruemmer F."/>
            <person name="Labrenz M."/>
            <person name="Spormann A.M."/>
            <person name="Op den Camp H."/>
            <person name="Overmann J."/>
            <person name="Amann R."/>
            <person name="Jetten M.S.M."/>
            <person name="Mascher T."/>
            <person name="Medema M.H."/>
            <person name="Devos D.P."/>
            <person name="Kaster A.-K."/>
            <person name="Ovreas L."/>
            <person name="Rohde M."/>
            <person name="Galperin M.Y."/>
            <person name="Jogler C."/>
        </authorList>
    </citation>
    <scope>NUCLEOTIDE SEQUENCE [LARGE SCALE GENOMIC DNA]</scope>
    <source>
        <strain evidence="2 3">ETA_A8</strain>
    </source>
</reference>
<gene>
    <name evidence="2" type="ORF">ETAA8_63490</name>
</gene>
<dbReference type="PROSITE" id="PS51819">
    <property type="entry name" value="VOC"/>
    <property type="match status" value="1"/>
</dbReference>
<name>A0A517YLV0_9BACT</name>
<proteinExistence type="predicted"/>
<keyword evidence="3" id="KW-1185">Reference proteome</keyword>
<dbReference type="KEGG" id="aagg:ETAA8_63490"/>
<evidence type="ECO:0000313" key="2">
    <source>
        <dbReference type="EMBL" id="QDU31196.1"/>
    </source>
</evidence>
<dbReference type="InterPro" id="IPR004360">
    <property type="entry name" value="Glyas_Fos-R_dOase_dom"/>
</dbReference>
<dbReference type="RefSeq" id="WP_145097919.1">
    <property type="nucleotide sequence ID" value="NZ_CP036274.1"/>
</dbReference>
<dbReference type="PANTHER" id="PTHR34109">
    <property type="entry name" value="BNAUNNG04460D PROTEIN-RELATED"/>
    <property type="match status" value="1"/>
</dbReference>
<dbReference type="InterPro" id="IPR029068">
    <property type="entry name" value="Glyas_Bleomycin-R_OHBP_Dase"/>
</dbReference>
<sequence>MPAEPAKTTANIIPCLRYQDAHATIEWLCTAFGFQKRAVYADEQMVHHAELTFGNGMVMLGSNVESEFGKLTALAAEVGGRGTQSPYIIVADADAHHAQAIAHGAKVVIPLKTEDYGGRGYSCLDPEGNLWTFGTYDPWTVKPQG</sequence>
<dbReference type="PANTHER" id="PTHR34109:SF1">
    <property type="entry name" value="VOC DOMAIN-CONTAINING PROTEIN"/>
    <property type="match status" value="1"/>
</dbReference>
<dbReference type="Proteomes" id="UP000315017">
    <property type="component" value="Chromosome"/>
</dbReference>
<dbReference type="InterPro" id="IPR037523">
    <property type="entry name" value="VOC_core"/>
</dbReference>
<feature type="domain" description="VOC" evidence="1">
    <location>
        <begin position="9"/>
        <end position="136"/>
    </location>
</feature>
<dbReference type="AlphaFoldDB" id="A0A517YLV0"/>
<protein>
    <submittedName>
        <fullName evidence="2">Glyoxalase-like domain protein</fullName>
    </submittedName>
</protein>
<dbReference type="SUPFAM" id="SSF54593">
    <property type="entry name" value="Glyoxalase/Bleomycin resistance protein/Dihydroxybiphenyl dioxygenase"/>
    <property type="match status" value="1"/>
</dbReference>